<keyword evidence="7 11" id="KW-0418">Kinase</keyword>
<evidence type="ECO:0000256" key="4">
    <source>
        <dbReference type="ARBA" id="ARBA00016296"/>
    </source>
</evidence>
<dbReference type="FunFam" id="3.30.63.10:FF:000002">
    <property type="entry name" value="Guanylate kinase 1"/>
    <property type="match status" value="1"/>
</dbReference>
<evidence type="ECO:0000256" key="6">
    <source>
        <dbReference type="ARBA" id="ARBA00022741"/>
    </source>
</evidence>
<comment type="function">
    <text evidence="1 11">Essential for recycling GMP and indirectly, cGMP.</text>
</comment>
<dbReference type="SUPFAM" id="SSF52540">
    <property type="entry name" value="P-loop containing nucleoside triphosphate hydrolases"/>
    <property type="match status" value="1"/>
</dbReference>
<dbReference type="InterPro" id="IPR017665">
    <property type="entry name" value="Guanylate_kinase"/>
</dbReference>
<comment type="subcellular location">
    <subcellularLocation>
        <location evidence="11">Cytoplasm</location>
    </subcellularLocation>
</comment>
<evidence type="ECO:0000256" key="7">
    <source>
        <dbReference type="ARBA" id="ARBA00022777"/>
    </source>
</evidence>
<evidence type="ECO:0000256" key="9">
    <source>
        <dbReference type="ARBA" id="ARBA00030128"/>
    </source>
</evidence>
<dbReference type="KEGG" id="rub:GBA63_10570"/>
<dbReference type="SMART" id="SM00072">
    <property type="entry name" value="GuKc"/>
    <property type="match status" value="1"/>
</dbReference>
<comment type="catalytic activity">
    <reaction evidence="10 11">
        <text>GMP + ATP = GDP + ADP</text>
        <dbReference type="Rhea" id="RHEA:20780"/>
        <dbReference type="ChEBI" id="CHEBI:30616"/>
        <dbReference type="ChEBI" id="CHEBI:58115"/>
        <dbReference type="ChEBI" id="CHEBI:58189"/>
        <dbReference type="ChEBI" id="CHEBI:456216"/>
        <dbReference type="EC" id="2.7.4.8"/>
    </reaction>
</comment>
<keyword evidence="14" id="KW-1185">Reference proteome</keyword>
<sequence length="193" mass="21297">MRGRLIVVSGPSGAGKSTLIREALDAVPELAYSVSATTRAPRPGEVHGEHYVFLSREEFERWIGEGEFLECAEYSGNLYGTPEAKVEELLEAGRSVILEIELQGARQVRRKRPDAVMVFVRAPSLEETRRRLSGRATETAEAVETRLATAVGEVAARDEFDFEVVNGDREQARKDMIELMETIIGGGSDAERS</sequence>
<dbReference type="HAMAP" id="MF_00328">
    <property type="entry name" value="Guanylate_kinase"/>
    <property type="match status" value="1"/>
</dbReference>
<evidence type="ECO:0000313" key="13">
    <source>
        <dbReference type="EMBL" id="QIN83045.1"/>
    </source>
</evidence>
<evidence type="ECO:0000256" key="5">
    <source>
        <dbReference type="ARBA" id="ARBA00022679"/>
    </source>
</evidence>
<keyword evidence="6 11" id="KW-0547">Nucleotide-binding</keyword>
<proteinExistence type="inferred from homology"/>
<reference evidence="13 14" key="1">
    <citation type="submission" date="2019-10" db="EMBL/GenBank/DDBJ databases">
        <title>Rubrobacter sp nov SCSIO 52090 isolated from a deep-sea sediment in the South China Sea.</title>
        <authorList>
            <person name="Chen R.W."/>
        </authorList>
    </citation>
    <scope>NUCLEOTIDE SEQUENCE [LARGE SCALE GENOMIC DNA]</scope>
    <source>
        <strain evidence="13 14">SCSIO 52909</strain>
    </source>
</reference>
<dbReference type="NCBIfam" id="TIGR03263">
    <property type="entry name" value="guanyl_kin"/>
    <property type="match status" value="1"/>
</dbReference>
<dbReference type="Proteomes" id="UP000501452">
    <property type="component" value="Chromosome"/>
</dbReference>
<dbReference type="GO" id="GO:0005524">
    <property type="term" value="F:ATP binding"/>
    <property type="evidence" value="ECO:0007669"/>
    <property type="project" value="UniProtKB-UniRule"/>
</dbReference>
<evidence type="ECO:0000256" key="2">
    <source>
        <dbReference type="ARBA" id="ARBA00005790"/>
    </source>
</evidence>
<dbReference type="InterPro" id="IPR008145">
    <property type="entry name" value="GK/Ca_channel_bsu"/>
</dbReference>
<feature type="domain" description="Guanylate kinase-like" evidence="12">
    <location>
        <begin position="3"/>
        <end position="181"/>
    </location>
</feature>
<evidence type="ECO:0000256" key="11">
    <source>
        <dbReference type="HAMAP-Rule" id="MF_00328"/>
    </source>
</evidence>
<keyword evidence="5 11" id="KW-0808">Transferase</keyword>
<dbReference type="InterPro" id="IPR008144">
    <property type="entry name" value="Guanylate_kin-like_dom"/>
</dbReference>
<dbReference type="Gene3D" id="3.30.63.10">
    <property type="entry name" value="Guanylate Kinase phosphate binding domain"/>
    <property type="match status" value="1"/>
</dbReference>
<evidence type="ECO:0000256" key="8">
    <source>
        <dbReference type="ARBA" id="ARBA00022840"/>
    </source>
</evidence>
<accession>A0A6G8Q986</accession>
<dbReference type="GO" id="GO:0005829">
    <property type="term" value="C:cytosol"/>
    <property type="evidence" value="ECO:0007669"/>
    <property type="project" value="TreeGrafter"/>
</dbReference>
<dbReference type="CDD" id="cd00071">
    <property type="entry name" value="GMPK"/>
    <property type="match status" value="1"/>
</dbReference>
<dbReference type="PANTHER" id="PTHR23117:SF13">
    <property type="entry name" value="GUANYLATE KINASE"/>
    <property type="match status" value="1"/>
</dbReference>
<dbReference type="AlphaFoldDB" id="A0A6G8Q986"/>
<keyword evidence="11" id="KW-0963">Cytoplasm</keyword>
<dbReference type="InterPro" id="IPR027417">
    <property type="entry name" value="P-loop_NTPase"/>
</dbReference>
<dbReference type="RefSeq" id="WP_166175955.1">
    <property type="nucleotide sequence ID" value="NZ_CP045119.1"/>
</dbReference>
<dbReference type="PANTHER" id="PTHR23117">
    <property type="entry name" value="GUANYLATE KINASE-RELATED"/>
    <property type="match status" value="1"/>
</dbReference>
<evidence type="ECO:0000256" key="10">
    <source>
        <dbReference type="ARBA" id="ARBA00048594"/>
    </source>
</evidence>
<evidence type="ECO:0000256" key="3">
    <source>
        <dbReference type="ARBA" id="ARBA00012961"/>
    </source>
</evidence>
<dbReference type="EC" id="2.7.4.8" evidence="3 11"/>
<comment type="similarity">
    <text evidence="2 11">Belongs to the guanylate kinase family.</text>
</comment>
<dbReference type="InterPro" id="IPR020590">
    <property type="entry name" value="Guanylate_kinase_CS"/>
</dbReference>
<dbReference type="Gene3D" id="3.40.50.300">
    <property type="entry name" value="P-loop containing nucleotide triphosphate hydrolases"/>
    <property type="match status" value="1"/>
</dbReference>
<evidence type="ECO:0000259" key="12">
    <source>
        <dbReference type="PROSITE" id="PS50052"/>
    </source>
</evidence>
<dbReference type="Pfam" id="PF00625">
    <property type="entry name" value="Guanylate_kin"/>
    <property type="match status" value="1"/>
</dbReference>
<organism evidence="13 14">
    <name type="scientific">Rubrobacter tropicus</name>
    <dbReference type="NCBI Taxonomy" id="2653851"/>
    <lineage>
        <taxon>Bacteria</taxon>
        <taxon>Bacillati</taxon>
        <taxon>Actinomycetota</taxon>
        <taxon>Rubrobacteria</taxon>
        <taxon>Rubrobacterales</taxon>
        <taxon>Rubrobacteraceae</taxon>
        <taxon>Rubrobacter</taxon>
    </lineage>
</organism>
<dbReference type="EMBL" id="CP045119">
    <property type="protein sequence ID" value="QIN83045.1"/>
    <property type="molecule type" value="Genomic_DNA"/>
</dbReference>
<name>A0A6G8Q986_9ACTN</name>
<feature type="binding site" evidence="11">
    <location>
        <begin position="10"/>
        <end position="17"/>
    </location>
    <ligand>
        <name>ATP</name>
        <dbReference type="ChEBI" id="CHEBI:30616"/>
    </ligand>
</feature>
<gene>
    <name evidence="11" type="primary">gmk</name>
    <name evidence="13" type="ORF">GBA63_10570</name>
</gene>
<keyword evidence="8 11" id="KW-0067">ATP-binding</keyword>
<evidence type="ECO:0000313" key="14">
    <source>
        <dbReference type="Proteomes" id="UP000501452"/>
    </source>
</evidence>
<dbReference type="PROSITE" id="PS00856">
    <property type="entry name" value="GUANYLATE_KINASE_1"/>
    <property type="match status" value="1"/>
</dbReference>
<evidence type="ECO:0000256" key="1">
    <source>
        <dbReference type="ARBA" id="ARBA00003531"/>
    </source>
</evidence>
<dbReference type="GO" id="GO:0004385">
    <property type="term" value="F:GMP kinase activity"/>
    <property type="evidence" value="ECO:0007669"/>
    <property type="project" value="UniProtKB-UniRule"/>
</dbReference>
<dbReference type="PROSITE" id="PS50052">
    <property type="entry name" value="GUANYLATE_KINASE_2"/>
    <property type="match status" value="1"/>
</dbReference>
<protein>
    <recommendedName>
        <fullName evidence="4 11">Guanylate kinase</fullName>
        <ecNumber evidence="3 11">2.7.4.8</ecNumber>
    </recommendedName>
    <alternativeName>
        <fullName evidence="9 11">GMP kinase</fullName>
    </alternativeName>
</protein>